<organism evidence="1 2">
    <name type="scientific">Candidatus Trichorickettsia mobilis</name>
    <dbReference type="NCBI Taxonomy" id="1346319"/>
    <lineage>
        <taxon>Bacteria</taxon>
        <taxon>Pseudomonadati</taxon>
        <taxon>Pseudomonadota</taxon>
        <taxon>Alphaproteobacteria</taxon>
        <taxon>Rickettsiales</taxon>
        <taxon>Rickettsiaceae</taxon>
        <taxon>Rickettsieae</taxon>
        <taxon>Candidatus Trichorickettsia</taxon>
    </lineage>
</organism>
<protein>
    <submittedName>
        <fullName evidence="1">Uncharacterized protein</fullName>
    </submittedName>
</protein>
<gene>
    <name evidence="1" type="ORF">Trichorick_01450</name>
</gene>
<keyword evidence="1" id="KW-0614">Plasmid</keyword>
<dbReference type="Proteomes" id="UP001326613">
    <property type="component" value="Plasmid unnamed1"/>
</dbReference>
<proteinExistence type="predicted"/>
<reference evidence="1 2" key="1">
    <citation type="submission" date="2022-10" db="EMBL/GenBank/DDBJ databases">
        <title>Host association and intracellularity evolved multiple times independently in the Rickettsiales.</title>
        <authorList>
            <person name="Castelli M."/>
            <person name="Nardi T."/>
            <person name="Gammuto L."/>
            <person name="Bellinzona G."/>
            <person name="Sabaneyeva E."/>
            <person name="Potekhin A."/>
            <person name="Serra V."/>
            <person name="Petroni G."/>
            <person name="Sassera D."/>
        </authorList>
    </citation>
    <scope>NUCLEOTIDE SEQUENCE [LARGE SCALE GENOMIC DNA]</scope>
    <source>
        <strain evidence="1 2">Kr 154-4</strain>
        <plasmid evidence="1 2">unnamed1</plasmid>
    </source>
</reference>
<evidence type="ECO:0000313" key="1">
    <source>
        <dbReference type="EMBL" id="WPY01537.1"/>
    </source>
</evidence>
<accession>A0ABZ0UY44</accession>
<keyword evidence="2" id="KW-1185">Reference proteome</keyword>
<sequence>MKNTENQSIPIQEVKLINLGISNNVRDKIVNIIGKEKYNELAKFVISWDSFFIKLPKTLSKKEIIRKLIDNDDFKAIVNIHQQIKSLQQENKEGLSSFLLDLVHSGQFEFLINYMNITKEVPKGYQKVFINDLGFATEVLEIINLLGQDKEVDYV</sequence>
<evidence type="ECO:0000313" key="2">
    <source>
        <dbReference type="Proteomes" id="UP001326613"/>
    </source>
</evidence>
<dbReference type="RefSeq" id="WP_323738929.1">
    <property type="nucleotide sequence ID" value="NZ_CP112933.1"/>
</dbReference>
<name>A0ABZ0UY44_9RICK</name>
<dbReference type="EMBL" id="CP112933">
    <property type="protein sequence ID" value="WPY01537.1"/>
    <property type="molecule type" value="Genomic_DNA"/>
</dbReference>
<geneLocation type="plasmid" evidence="1 2">
    <name>unnamed1</name>
</geneLocation>